<dbReference type="OrthoDB" id="9810153at2"/>
<dbReference type="Pfam" id="PF06207">
    <property type="entry name" value="DUF1002"/>
    <property type="match status" value="1"/>
</dbReference>
<dbReference type="EMBL" id="CBXI010000031">
    <property type="protein sequence ID" value="CDL91706.1"/>
    <property type="molecule type" value="Genomic_DNA"/>
</dbReference>
<evidence type="ECO:0000313" key="1">
    <source>
        <dbReference type="EMBL" id="CDL91706.1"/>
    </source>
</evidence>
<protein>
    <submittedName>
        <fullName evidence="1">Extracellular protein</fullName>
    </submittedName>
</protein>
<reference evidence="1 2" key="1">
    <citation type="journal article" date="2015" name="Genome Announc.">
        <title>Draft Genome Sequence of Clostridium tyrobutyricum Strain DIVETGP, Isolated from Cow's Milk for Grana Padano Production.</title>
        <authorList>
            <person name="Soggiu A."/>
            <person name="Piras C."/>
            <person name="Gaiarsa S."/>
            <person name="Sassera D."/>
            <person name="Roncada P."/>
            <person name="Bendixen E."/>
            <person name="Brasca M."/>
            <person name="Bonizzi L."/>
        </authorList>
    </citation>
    <scope>NUCLEOTIDE SEQUENCE [LARGE SCALE GENOMIC DNA]</scope>
    <source>
        <strain evidence="1 2">DIVETGP</strain>
    </source>
</reference>
<dbReference type="Proteomes" id="UP000019482">
    <property type="component" value="Unassembled WGS sequence"/>
</dbReference>
<evidence type="ECO:0000313" key="2">
    <source>
        <dbReference type="Proteomes" id="UP000019482"/>
    </source>
</evidence>
<dbReference type="RefSeq" id="WP_017895234.1">
    <property type="nucleotide sequence ID" value="NZ_CBXI010000031.1"/>
</dbReference>
<sequence>MKLKMGISKLLTVFMILTVVISIAGNRVYADSYKVVTLGGNLTNSQKEDMLKYFGVSRQDADVIEVNIDEEKKYLSDVASSDQIGTKSISCAYVEPTTGGGLNVSTHNISWVSSSMIKNALITAGVKNANVKAAAPFTVSGTAALTGILKGYETSSSGSKIDENKKKVANDELMTTGDIGDKIGKDKAAGLMNDIKKQVVQDKPKTEAGVKKIVENVTNNYNINLSDGDINKITSVMNKINGLNLNFGEIQGQLNGVTNQLKDKLSTPEAQGFFSKIGNAIKSFFANIFG</sequence>
<organism evidence="1 2">
    <name type="scientific">Clostridium tyrobutyricum DIVETGP</name>
    <dbReference type="NCBI Taxonomy" id="1408889"/>
    <lineage>
        <taxon>Bacteria</taxon>
        <taxon>Bacillati</taxon>
        <taxon>Bacillota</taxon>
        <taxon>Clostridia</taxon>
        <taxon>Eubacteriales</taxon>
        <taxon>Clostridiaceae</taxon>
        <taxon>Clostridium</taxon>
    </lineage>
</organism>
<keyword evidence="2" id="KW-1185">Reference proteome</keyword>
<name>W6N5Y8_CLOTY</name>
<dbReference type="GeneID" id="29420621"/>
<dbReference type="InterPro" id="IPR009343">
    <property type="entry name" value="DUF1002"/>
</dbReference>
<comment type="caution">
    <text evidence="1">The sequence shown here is derived from an EMBL/GenBank/DDBJ whole genome shotgun (WGS) entry which is preliminary data.</text>
</comment>
<dbReference type="AlphaFoldDB" id="W6N5Y8"/>
<gene>
    <name evidence="1" type="ORF">CTDIVETGP_1776</name>
</gene>
<proteinExistence type="predicted"/>
<accession>W6N5Y8</accession>